<evidence type="ECO:0000313" key="1">
    <source>
        <dbReference type="EMBL" id="AFN74857.1"/>
    </source>
</evidence>
<organism evidence="1 2">
    <name type="scientific">Melioribacter roseus (strain DSM 23840 / JCM 17771 / VKM B-2668 / P3M-2)</name>
    <dbReference type="NCBI Taxonomy" id="1191523"/>
    <lineage>
        <taxon>Bacteria</taxon>
        <taxon>Pseudomonadati</taxon>
        <taxon>Ignavibacteriota</taxon>
        <taxon>Ignavibacteria</taxon>
        <taxon>Ignavibacteriales</taxon>
        <taxon>Melioribacteraceae</taxon>
        <taxon>Melioribacter</taxon>
    </lineage>
</organism>
<dbReference type="KEGG" id="mro:MROS_1623"/>
<sequence>MKKLFFLLTVFVTIDSYAQNLDSLYNFFLYTRGHSDTDLKSVASMSGDYVKCGTGIYNQIKENYSNFSIKQRQILSSFLSRPQTDTSIVTKSGFFRIHFNKSGLHKPAYDLNLLSEALDSVYNYEVNILGYPPPPKDYGGGGDDKYDVYIQNMSGGLYGETRTEDLIGKETYTSYIVIDNDFDRYYTQGINGARVSVAHEFHHAIQVGNYIYRSTDQYYHELSSTAMEEFVFDDINDYYAYIYSYFVNTNRSFSQNSGYNLAVWNIFLKDRFGFEILKRTWELMREERALYAIADAIKEYGSDFKAEFAEFSNWIYFTGYRSKPGKYFEEAENYPVIKPLMSIDFDKPVVSVDINTRPASVNYISFISLVDTLTAILSNSDVTNGVLNPSSELPLTYFLADHDDGGYKWITDKYYSKLVCQSAFLITENSVLNNKLIDSTTVITDEKFPFPQPFNYASDDFIYLPSPRSLSGAADLYVFSVDMDLIYSGELRVFVSDKNLVKWDARDGSGERLSSGVYFYVIKADDETKKGKFVVINE</sequence>
<dbReference type="Proteomes" id="UP000009011">
    <property type="component" value="Chromosome"/>
</dbReference>
<evidence type="ECO:0000313" key="2">
    <source>
        <dbReference type="Proteomes" id="UP000009011"/>
    </source>
</evidence>
<reference evidence="1 2" key="1">
    <citation type="journal article" date="2013" name="PLoS ONE">
        <title>Genomic analysis of Melioribacter roseus, facultatively anaerobic organotrophic bacterium representing a novel deep lineage within Bacteriodetes/Chlorobi group.</title>
        <authorList>
            <person name="Kadnikov V.V."/>
            <person name="Mardanov A.V."/>
            <person name="Podosokorskaya O.A."/>
            <person name="Gavrilov S.N."/>
            <person name="Kublanov I.V."/>
            <person name="Beletsky A.V."/>
            <person name="Bonch-Osmolovskaya E.A."/>
            <person name="Ravin N.V."/>
        </authorList>
    </citation>
    <scope>NUCLEOTIDE SEQUENCE [LARGE SCALE GENOMIC DNA]</scope>
    <source>
        <strain evidence="2">JCM 17771 / P3M-2</strain>
    </source>
</reference>
<dbReference type="NCBIfam" id="NF045524">
    <property type="entry name" value="MXAN_6640_HExxH"/>
    <property type="match status" value="1"/>
</dbReference>
<name>I6YW96_MELRP</name>
<dbReference type="EMBL" id="CP003557">
    <property type="protein sequence ID" value="AFN74857.1"/>
    <property type="molecule type" value="Genomic_DNA"/>
</dbReference>
<keyword evidence="2" id="KW-1185">Reference proteome</keyword>
<dbReference type="eggNOG" id="COG4771">
    <property type="taxonomic scope" value="Bacteria"/>
</dbReference>
<accession>I6YW96</accession>
<dbReference type="AlphaFoldDB" id="I6YW96"/>
<dbReference type="OrthoDB" id="2079373at2"/>
<dbReference type="HOGENOM" id="CLU_506052_0_0_10"/>
<protein>
    <submittedName>
        <fullName evidence="1">Uncharacterized protein</fullName>
    </submittedName>
</protein>
<gene>
    <name evidence="1" type="ordered locus">MROS_1623</name>
</gene>
<dbReference type="Gene3D" id="2.60.40.4070">
    <property type="match status" value="1"/>
</dbReference>
<proteinExistence type="predicted"/>
<dbReference type="RefSeq" id="WP_014856291.1">
    <property type="nucleotide sequence ID" value="NC_018178.1"/>
</dbReference>
<dbReference type="STRING" id="1191523.MROS_1623"/>